<feature type="binding site" evidence="9">
    <location>
        <position position="111"/>
    </location>
    <ligand>
        <name>anthranilate</name>
        <dbReference type="ChEBI" id="CHEBI:16567"/>
        <label>1</label>
    </ligand>
</feature>
<evidence type="ECO:0000259" key="11">
    <source>
        <dbReference type="Pfam" id="PF02885"/>
    </source>
</evidence>
<dbReference type="AlphaFoldDB" id="A0A1I2LEK5"/>
<dbReference type="InterPro" id="IPR035902">
    <property type="entry name" value="Nuc_phospho_transferase"/>
</dbReference>
<feature type="domain" description="Glycosyl transferase family 3" evidence="10">
    <location>
        <begin position="74"/>
        <end position="323"/>
    </location>
</feature>
<evidence type="ECO:0000313" key="13">
    <source>
        <dbReference type="Proteomes" id="UP000198661"/>
    </source>
</evidence>
<evidence type="ECO:0000256" key="3">
    <source>
        <dbReference type="ARBA" id="ARBA00022676"/>
    </source>
</evidence>
<evidence type="ECO:0000256" key="6">
    <source>
        <dbReference type="ARBA" id="ARBA00023141"/>
    </source>
</evidence>
<dbReference type="SUPFAM" id="SSF52418">
    <property type="entry name" value="Nucleoside phosphorylase/phosphoribosyltransferase catalytic domain"/>
    <property type="match status" value="1"/>
</dbReference>
<evidence type="ECO:0000256" key="4">
    <source>
        <dbReference type="ARBA" id="ARBA00022679"/>
    </source>
</evidence>
<name>A0A1I2LEK5_9BACL</name>
<keyword evidence="3 9" id="KW-0328">Glycosyltransferase</keyword>
<feature type="binding site" evidence="9">
    <location>
        <position position="80"/>
    </location>
    <ligand>
        <name>anthranilate</name>
        <dbReference type="ChEBI" id="CHEBI:16567"/>
        <label>1</label>
    </ligand>
</feature>
<comment type="similarity">
    <text evidence="9">Belongs to the anthranilate phosphoribosyltransferase family.</text>
</comment>
<feature type="binding site" evidence="9">
    <location>
        <position position="226"/>
    </location>
    <ligand>
        <name>Mg(2+)</name>
        <dbReference type="ChEBI" id="CHEBI:18420"/>
        <label>2</label>
    </ligand>
</feature>
<dbReference type="PANTHER" id="PTHR43285:SF2">
    <property type="entry name" value="ANTHRANILATE PHOSPHORIBOSYLTRANSFERASE"/>
    <property type="match status" value="1"/>
</dbReference>
<feature type="binding site" evidence="9">
    <location>
        <position position="226"/>
    </location>
    <ligand>
        <name>Mg(2+)</name>
        <dbReference type="ChEBI" id="CHEBI:18420"/>
        <label>1</label>
    </ligand>
</feature>
<evidence type="ECO:0000313" key="12">
    <source>
        <dbReference type="EMBL" id="SFF75581.1"/>
    </source>
</evidence>
<dbReference type="InterPro" id="IPR017459">
    <property type="entry name" value="Glycosyl_Trfase_fam3_N_dom"/>
</dbReference>
<dbReference type="SUPFAM" id="SSF47648">
    <property type="entry name" value="Nucleoside phosphorylase/phosphoribosyltransferase N-terminal domain"/>
    <property type="match status" value="1"/>
</dbReference>
<keyword evidence="5 9" id="KW-0822">Tryptophan biosynthesis</keyword>
<evidence type="ECO:0000256" key="8">
    <source>
        <dbReference type="ARBA" id="ARBA00061188"/>
    </source>
</evidence>
<dbReference type="FunFam" id="3.40.1030.10:FF:000002">
    <property type="entry name" value="Anthranilate phosphoribosyltransferase"/>
    <property type="match status" value="1"/>
</dbReference>
<keyword evidence="9" id="KW-0460">Magnesium</keyword>
<protein>
    <recommendedName>
        <fullName evidence="9">Anthranilate phosphoribosyltransferase</fullName>
        <ecNumber evidence="9">2.4.2.18</ecNumber>
    </recommendedName>
</protein>
<evidence type="ECO:0000256" key="2">
    <source>
        <dbReference type="ARBA" id="ARBA00022605"/>
    </source>
</evidence>
<feature type="binding site" evidence="9">
    <location>
        <position position="88"/>
    </location>
    <ligand>
        <name>5-phospho-alpha-D-ribose 1-diphosphate</name>
        <dbReference type="ChEBI" id="CHEBI:58017"/>
    </ligand>
</feature>
<comment type="function">
    <text evidence="9">Catalyzes the transfer of the phosphoribosyl group of 5-phosphorylribose-1-pyrophosphate (PRPP) to anthranilate to yield N-(5'-phosphoribosyl)-anthranilate (PRA).</text>
</comment>
<dbReference type="GO" id="GO:0000162">
    <property type="term" value="P:L-tryptophan biosynthetic process"/>
    <property type="evidence" value="ECO:0007669"/>
    <property type="project" value="UniProtKB-UniRule"/>
</dbReference>
<dbReference type="InterPro" id="IPR000312">
    <property type="entry name" value="Glycosyl_Trfase_fam3"/>
</dbReference>
<comment type="caution">
    <text evidence="9">Lacks conserved residue(s) required for the propagation of feature annotation.</text>
</comment>
<dbReference type="NCBIfam" id="TIGR01245">
    <property type="entry name" value="trpD"/>
    <property type="match status" value="1"/>
</dbReference>
<dbReference type="Gene3D" id="3.40.1030.10">
    <property type="entry name" value="Nucleoside phosphorylase/phosphoribosyltransferase catalytic domain"/>
    <property type="match status" value="1"/>
</dbReference>
<dbReference type="GO" id="GO:0005829">
    <property type="term" value="C:cytosol"/>
    <property type="evidence" value="ECO:0007669"/>
    <property type="project" value="TreeGrafter"/>
</dbReference>
<dbReference type="EMBL" id="FOOK01000004">
    <property type="protein sequence ID" value="SFF75581.1"/>
    <property type="molecule type" value="Genomic_DNA"/>
</dbReference>
<gene>
    <name evidence="9" type="primary">trpD</name>
    <name evidence="12" type="ORF">SAMN04488025_104154</name>
</gene>
<dbReference type="OrthoDB" id="9806430at2"/>
<keyword evidence="13" id="KW-1185">Reference proteome</keyword>
<dbReference type="InterPro" id="IPR005940">
    <property type="entry name" value="Anthranilate_Pribosyl_Tfrase"/>
</dbReference>
<dbReference type="InterPro" id="IPR036320">
    <property type="entry name" value="Glycosyl_Trfase_fam3_N_dom_sf"/>
</dbReference>
<comment type="cofactor">
    <cofactor evidence="9">
        <name>Mg(2+)</name>
        <dbReference type="ChEBI" id="CHEBI:18420"/>
    </cofactor>
    <text evidence="9">Binds 2 magnesium ions per monomer.</text>
</comment>
<keyword evidence="9" id="KW-0479">Metal-binding</keyword>
<evidence type="ECO:0000259" key="10">
    <source>
        <dbReference type="Pfam" id="PF00591"/>
    </source>
</evidence>
<dbReference type="PANTHER" id="PTHR43285">
    <property type="entry name" value="ANTHRANILATE PHOSPHORIBOSYLTRANSFERASE"/>
    <property type="match status" value="1"/>
</dbReference>
<evidence type="ECO:0000256" key="5">
    <source>
        <dbReference type="ARBA" id="ARBA00022822"/>
    </source>
</evidence>
<dbReference type="UniPathway" id="UPA00035">
    <property type="reaction ID" value="UER00041"/>
</dbReference>
<feature type="binding site" evidence="9">
    <location>
        <position position="166"/>
    </location>
    <ligand>
        <name>anthranilate</name>
        <dbReference type="ChEBI" id="CHEBI:16567"/>
        <label>2</label>
    </ligand>
</feature>
<dbReference type="Gene3D" id="1.20.970.10">
    <property type="entry name" value="Transferase, Pyrimidine Nucleoside Phosphorylase, Chain C"/>
    <property type="match status" value="1"/>
</dbReference>
<dbReference type="Pfam" id="PF02885">
    <property type="entry name" value="Glycos_trans_3N"/>
    <property type="match status" value="1"/>
</dbReference>
<dbReference type="Proteomes" id="UP000198661">
    <property type="component" value="Unassembled WGS sequence"/>
</dbReference>
<feature type="binding site" evidence="9">
    <location>
        <begin position="90"/>
        <end position="93"/>
    </location>
    <ligand>
        <name>5-phospho-alpha-D-ribose 1-diphosphate</name>
        <dbReference type="ChEBI" id="CHEBI:58017"/>
    </ligand>
</feature>
<organism evidence="12 13">
    <name type="scientific">Planifilum fulgidum</name>
    <dbReference type="NCBI Taxonomy" id="201973"/>
    <lineage>
        <taxon>Bacteria</taxon>
        <taxon>Bacillati</taxon>
        <taxon>Bacillota</taxon>
        <taxon>Bacilli</taxon>
        <taxon>Bacillales</taxon>
        <taxon>Thermoactinomycetaceae</taxon>
        <taxon>Planifilum</taxon>
    </lineage>
</organism>
<evidence type="ECO:0000256" key="1">
    <source>
        <dbReference type="ARBA" id="ARBA00004907"/>
    </source>
</evidence>
<dbReference type="STRING" id="201973.SAMN04488025_104154"/>
<dbReference type="RefSeq" id="WP_092035947.1">
    <property type="nucleotide sequence ID" value="NZ_FOOK01000004.1"/>
</dbReference>
<sequence>MIRECLSKLVQGESLTREEARQLMIRMMEGKLSPSQMGGVLTALRMKGETAEELTGLAEGMRSKAASVYPRVPGAVDTCGTGGDGGKTFNISTGAAIVAAAAGIPVAKHGNRAVSGRSGSADVLEALGIRIQMSPKEAEKALDRLGICFMFAPLFHPAMKQVMPTRKELGFRTCFNLLGPLVNPAGVKRQLMGVFDPALTETVARVLLTLGAERALVVAGLDGIDEISISAPTRISEVKDGQIRTYTVIPEDLGVHPAPQEAVSGGDARTNARILREVFRGEKGPCRDVVLVNAGAVLYVAGRAKSIAEGVRKAADAVDSGRASEKLETMIRYSREVSHVS</sequence>
<evidence type="ECO:0000256" key="7">
    <source>
        <dbReference type="ARBA" id="ARBA00052328"/>
    </source>
</evidence>
<keyword evidence="6 9" id="KW-0057">Aromatic amino acid biosynthesis</keyword>
<feature type="binding site" evidence="9">
    <location>
        <begin position="108"/>
        <end position="116"/>
    </location>
    <ligand>
        <name>5-phospho-alpha-D-ribose 1-diphosphate</name>
        <dbReference type="ChEBI" id="CHEBI:58017"/>
    </ligand>
</feature>
<feature type="domain" description="Glycosyl transferase family 3 N-terminal" evidence="11">
    <location>
        <begin position="4"/>
        <end position="65"/>
    </location>
</feature>
<reference evidence="12 13" key="1">
    <citation type="submission" date="2016-10" db="EMBL/GenBank/DDBJ databases">
        <authorList>
            <person name="de Groot N.N."/>
        </authorList>
    </citation>
    <scope>NUCLEOTIDE SEQUENCE [LARGE SCALE GENOMIC DNA]</scope>
    <source>
        <strain evidence="12 13">DSM 44945</strain>
    </source>
</reference>
<comment type="subunit">
    <text evidence="9">Homodimer.</text>
</comment>
<dbReference type="HAMAP" id="MF_00211">
    <property type="entry name" value="TrpD"/>
    <property type="match status" value="1"/>
</dbReference>
<feature type="binding site" evidence="9">
    <location>
        <position position="225"/>
    </location>
    <ligand>
        <name>Mg(2+)</name>
        <dbReference type="ChEBI" id="CHEBI:18420"/>
        <label>2</label>
    </ligand>
</feature>
<comment type="pathway">
    <text evidence="1 9">Amino-acid biosynthesis; L-tryptophan biosynthesis; L-tryptophan from chorismate: step 2/5.</text>
</comment>
<dbReference type="GO" id="GO:0004048">
    <property type="term" value="F:anthranilate phosphoribosyltransferase activity"/>
    <property type="evidence" value="ECO:0007669"/>
    <property type="project" value="UniProtKB-UniRule"/>
</dbReference>
<comment type="similarity">
    <text evidence="8">In the C-terminal section; belongs to the anthranilate phosphoribosyltransferase family.</text>
</comment>
<feature type="binding site" evidence="9">
    <location>
        <begin position="83"/>
        <end position="84"/>
    </location>
    <ligand>
        <name>5-phospho-alpha-D-ribose 1-diphosphate</name>
        <dbReference type="ChEBI" id="CHEBI:58017"/>
    </ligand>
</feature>
<feature type="binding site" evidence="9">
    <location>
        <position position="80"/>
    </location>
    <ligand>
        <name>5-phospho-alpha-D-ribose 1-diphosphate</name>
        <dbReference type="ChEBI" id="CHEBI:58017"/>
    </ligand>
</feature>
<keyword evidence="2 9" id="KW-0028">Amino-acid biosynthesis</keyword>
<dbReference type="GO" id="GO:0000287">
    <property type="term" value="F:magnesium ion binding"/>
    <property type="evidence" value="ECO:0007669"/>
    <property type="project" value="UniProtKB-UniRule"/>
</dbReference>
<proteinExistence type="inferred from homology"/>
<accession>A0A1I2LEK5</accession>
<dbReference type="EC" id="2.4.2.18" evidence="9"/>
<feature type="binding site" evidence="9">
    <location>
        <position position="92"/>
    </location>
    <ligand>
        <name>Mg(2+)</name>
        <dbReference type="ChEBI" id="CHEBI:18420"/>
        <label>1</label>
    </ligand>
</feature>
<evidence type="ECO:0000256" key="9">
    <source>
        <dbReference type="HAMAP-Rule" id="MF_00211"/>
    </source>
</evidence>
<keyword evidence="4 9" id="KW-0808">Transferase</keyword>
<comment type="catalytic activity">
    <reaction evidence="7 9">
        <text>N-(5-phospho-beta-D-ribosyl)anthranilate + diphosphate = 5-phospho-alpha-D-ribose 1-diphosphate + anthranilate</text>
        <dbReference type="Rhea" id="RHEA:11768"/>
        <dbReference type="ChEBI" id="CHEBI:16567"/>
        <dbReference type="ChEBI" id="CHEBI:18277"/>
        <dbReference type="ChEBI" id="CHEBI:33019"/>
        <dbReference type="ChEBI" id="CHEBI:58017"/>
        <dbReference type="EC" id="2.4.2.18"/>
    </reaction>
</comment>
<feature type="binding site" evidence="9">
    <location>
        <position position="120"/>
    </location>
    <ligand>
        <name>5-phospho-alpha-D-ribose 1-diphosphate</name>
        <dbReference type="ChEBI" id="CHEBI:58017"/>
    </ligand>
</feature>
<dbReference type="Pfam" id="PF00591">
    <property type="entry name" value="Glycos_transf_3"/>
    <property type="match status" value="1"/>
</dbReference>